<dbReference type="GO" id="GO:0016020">
    <property type="term" value="C:membrane"/>
    <property type="evidence" value="ECO:0007669"/>
    <property type="project" value="UniProtKB-SubCell"/>
</dbReference>
<sequence>MKFPKFFRDNTETAKSDVSIDVNDIQRHNVALESITSKIGISPDNDKQELDFTAVTSNPISLGEVGEDFTEEQKIALLRRMNYDGLLNLDDLPIDATYMIEKIQSLTLSESIKILKDTLKEHEGDINLTPDLESFLKAIVDAADFHQPMDLNTTIPLDQTLEDSNEKSDTKETGFITTDDFASSGSYSKSNKLYELYDWKFQARLEAGLINFHSLYPEVRAVTQPYDFPNELCETFRAYCIAILWQCIGTFINTYFYMRQPSISLGFEAVQLFIYPCGIAWAYIVPDWSIKMPFYKDWTVKLNPGPWTAKEQMFATLIYIVEGGPPQFYINIITQRSRNLFYNSWATWGYQILIGLSSQFLGFGIAGFLRPFFVYDVTAMWPSLLPIVAVNKALMIPEKKENINGWKISRYMFFLGVFTLSFFYYWIPDYLFNAVSEFSWMTWISPNNLNLENITGFNNGLGLNPVTSFDFNVMWYSTPLVNPVFTTLLTYVGVLIGFICTLAIYYKNYFYTGYFPIFSQTLYDNTGNEYDLTNIVTSEGTLNSTAYEAYSPPFYTAGYIVYLGSMYALIPFMFVYVSVIYRKVIWKGLKSIKNAVTGGGSSYKFFHDPFCRMNSVFPEVPEWWFFVILVISIVLGIVGVEIYPTDTPVWSIFFSLGFNIVCMIPFLIIYSRTGSYISLSGVIEIIIGYALPGKATPIMLASLFGYNIDEQAQNYLTNQKIAHYSKVPPRAMFRGQIITVTINLFVVLAIANWQVSSITDFCESDQADNFTCPDAVNLYDTSVVFGLIGPKNVFHHLYPVLKYGFLIGFLLTIPFIAFKLYAPKKWTHYVEPVVILNGLSSFSPPYNLSYYTPGLYWGIAFMWYLKTRYRAWWEKYNYIFYSGIQAGIAFSAVIIFFSVQYNPKDLDWWGNNVIAIGLEDTTVGMLNATDTPKGYVGPDTWW</sequence>
<evidence type="ECO:0008006" key="12">
    <source>
        <dbReference type="Google" id="ProtNLM"/>
    </source>
</evidence>
<evidence type="ECO:0000256" key="8">
    <source>
        <dbReference type="ARBA" id="ARBA00023136"/>
    </source>
</evidence>
<keyword evidence="6" id="KW-0653">Protein transport</keyword>
<evidence type="ECO:0000256" key="3">
    <source>
        <dbReference type="ARBA" id="ARBA00022448"/>
    </source>
</evidence>
<dbReference type="PANTHER" id="PTHR22601">
    <property type="entry name" value="ISP4 LIKE PROTEIN"/>
    <property type="match status" value="1"/>
</dbReference>
<keyword evidence="4 9" id="KW-0812">Transmembrane</keyword>
<feature type="transmembrane region" description="Helical" evidence="9">
    <location>
        <begin position="372"/>
        <end position="390"/>
    </location>
</feature>
<dbReference type="GO" id="GO:0035673">
    <property type="term" value="F:oligopeptide transmembrane transporter activity"/>
    <property type="evidence" value="ECO:0007669"/>
    <property type="project" value="InterPro"/>
</dbReference>
<feature type="transmembrane region" description="Helical" evidence="9">
    <location>
        <begin position="878"/>
        <end position="899"/>
    </location>
</feature>
<feature type="transmembrane region" description="Helical" evidence="9">
    <location>
        <begin position="265"/>
        <end position="284"/>
    </location>
</feature>
<dbReference type="Pfam" id="PF03169">
    <property type="entry name" value="OPT"/>
    <property type="match status" value="1"/>
</dbReference>
<feature type="transmembrane region" description="Helical" evidence="9">
    <location>
        <begin position="800"/>
        <end position="822"/>
    </location>
</feature>
<comment type="subcellular location">
    <subcellularLocation>
        <location evidence="1">Membrane</location>
        <topology evidence="1">Multi-pass membrane protein</topology>
    </subcellularLocation>
</comment>
<evidence type="ECO:0000256" key="7">
    <source>
        <dbReference type="ARBA" id="ARBA00022989"/>
    </source>
</evidence>
<evidence type="ECO:0000313" key="11">
    <source>
        <dbReference type="Proteomes" id="UP000094236"/>
    </source>
</evidence>
<keyword evidence="8 9" id="KW-0472">Membrane</keyword>
<proteinExistence type="inferred from homology"/>
<evidence type="ECO:0000256" key="6">
    <source>
        <dbReference type="ARBA" id="ARBA00022927"/>
    </source>
</evidence>
<feature type="transmembrane region" description="Helical" evidence="9">
    <location>
        <begin position="484"/>
        <end position="506"/>
    </location>
</feature>
<name>A0A1E4TSL8_PACTA</name>
<evidence type="ECO:0000256" key="9">
    <source>
        <dbReference type="SAM" id="Phobius"/>
    </source>
</evidence>
<dbReference type="STRING" id="669874.A0A1E4TSL8"/>
<feature type="transmembrane region" description="Helical" evidence="9">
    <location>
        <begin position="650"/>
        <end position="670"/>
    </location>
</feature>
<dbReference type="GO" id="GO:0015031">
    <property type="term" value="P:protein transport"/>
    <property type="evidence" value="ECO:0007669"/>
    <property type="project" value="UniProtKB-KW"/>
</dbReference>
<keyword evidence="3" id="KW-0813">Transport</keyword>
<gene>
    <name evidence="10" type="ORF">PACTADRAFT_3633</name>
</gene>
<feature type="transmembrane region" description="Helical" evidence="9">
    <location>
        <begin position="848"/>
        <end position="866"/>
    </location>
</feature>
<organism evidence="10 11">
    <name type="scientific">Pachysolen tannophilus NRRL Y-2460</name>
    <dbReference type="NCBI Taxonomy" id="669874"/>
    <lineage>
        <taxon>Eukaryota</taxon>
        <taxon>Fungi</taxon>
        <taxon>Dikarya</taxon>
        <taxon>Ascomycota</taxon>
        <taxon>Saccharomycotina</taxon>
        <taxon>Pichiomycetes</taxon>
        <taxon>Pachysolenaceae</taxon>
        <taxon>Pachysolen</taxon>
    </lineage>
</organism>
<dbReference type="EMBL" id="KV454015">
    <property type="protein sequence ID" value="ODV94740.1"/>
    <property type="molecule type" value="Genomic_DNA"/>
</dbReference>
<comment type="similarity">
    <text evidence="2">Belongs to the oligopeptide OPT transporter family.</text>
</comment>
<dbReference type="AlphaFoldDB" id="A0A1E4TSL8"/>
<feature type="transmembrane region" description="Helical" evidence="9">
    <location>
        <begin position="313"/>
        <end position="333"/>
    </location>
</feature>
<feature type="transmembrane region" description="Helical" evidence="9">
    <location>
        <begin position="345"/>
        <end position="366"/>
    </location>
</feature>
<dbReference type="OrthoDB" id="9986677at2759"/>
<dbReference type="NCBIfam" id="TIGR00727">
    <property type="entry name" value="ISP4_OPT"/>
    <property type="match status" value="1"/>
</dbReference>
<keyword evidence="7 9" id="KW-1133">Transmembrane helix</keyword>
<feature type="transmembrane region" description="Helical" evidence="9">
    <location>
        <begin position="559"/>
        <end position="581"/>
    </location>
</feature>
<reference evidence="11" key="1">
    <citation type="submission" date="2016-05" db="EMBL/GenBank/DDBJ databases">
        <title>Comparative genomics of biotechnologically important yeasts.</title>
        <authorList>
            <consortium name="DOE Joint Genome Institute"/>
            <person name="Riley R."/>
            <person name="Haridas S."/>
            <person name="Wolfe K.H."/>
            <person name="Lopes M.R."/>
            <person name="Hittinger C.T."/>
            <person name="Goker M."/>
            <person name="Salamov A."/>
            <person name="Wisecaver J."/>
            <person name="Long T.M."/>
            <person name="Aerts A.L."/>
            <person name="Barry K."/>
            <person name="Choi C."/>
            <person name="Clum A."/>
            <person name="Coughlan A.Y."/>
            <person name="Deshpande S."/>
            <person name="Douglass A.P."/>
            <person name="Hanson S.J."/>
            <person name="Klenk H.-P."/>
            <person name="Labutti K."/>
            <person name="Lapidus A."/>
            <person name="Lindquist E."/>
            <person name="Lipzen A."/>
            <person name="Meier-Kolthoff J.P."/>
            <person name="Ohm R.A."/>
            <person name="Otillar R.P."/>
            <person name="Pangilinan J."/>
            <person name="Peng Y."/>
            <person name="Rokas A."/>
            <person name="Rosa C.A."/>
            <person name="Scheuner C."/>
            <person name="Sibirny A.A."/>
            <person name="Slot J.C."/>
            <person name="Stielow J.B."/>
            <person name="Sun H."/>
            <person name="Kurtzman C.P."/>
            <person name="Blackwell M."/>
            <person name="Grigoriev I.V."/>
            <person name="Jeffries T.W."/>
        </authorList>
    </citation>
    <scope>NUCLEOTIDE SEQUENCE [LARGE SCALE GENOMIC DNA]</scope>
    <source>
        <strain evidence="11">NRRL Y-2460</strain>
    </source>
</reference>
<evidence type="ECO:0000256" key="2">
    <source>
        <dbReference type="ARBA" id="ARBA00008807"/>
    </source>
</evidence>
<accession>A0A1E4TSL8</accession>
<feature type="transmembrane region" description="Helical" evidence="9">
    <location>
        <begin position="623"/>
        <end position="643"/>
    </location>
</feature>
<dbReference type="InterPro" id="IPR004648">
    <property type="entry name" value="Oligpept_transpt"/>
</dbReference>
<feature type="transmembrane region" description="Helical" evidence="9">
    <location>
        <begin position="411"/>
        <end position="427"/>
    </location>
</feature>
<keyword evidence="5" id="KW-0571">Peptide transport</keyword>
<evidence type="ECO:0000256" key="1">
    <source>
        <dbReference type="ARBA" id="ARBA00004141"/>
    </source>
</evidence>
<dbReference type="InterPro" id="IPR004813">
    <property type="entry name" value="OPT"/>
</dbReference>
<protein>
    <recommendedName>
        <fullName evidence="12">OPT family small oligopeptide transporter</fullName>
    </recommendedName>
</protein>
<feature type="transmembrane region" description="Helical" evidence="9">
    <location>
        <begin position="236"/>
        <end position="258"/>
    </location>
</feature>
<keyword evidence="11" id="KW-1185">Reference proteome</keyword>
<dbReference type="Proteomes" id="UP000094236">
    <property type="component" value="Unassembled WGS sequence"/>
</dbReference>
<evidence type="ECO:0000313" key="10">
    <source>
        <dbReference type="EMBL" id="ODV94740.1"/>
    </source>
</evidence>
<evidence type="ECO:0000256" key="4">
    <source>
        <dbReference type="ARBA" id="ARBA00022692"/>
    </source>
</evidence>
<dbReference type="NCBIfam" id="TIGR00728">
    <property type="entry name" value="OPT_sfam"/>
    <property type="match status" value="1"/>
</dbReference>
<evidence type="ECO:0000256" key="5">
    <source>
        <dbReference type="ARBA" id="ARBA00022856"/>
    </source>
</evidence>